<organism evidence="3 4">
    <name type="scientific">Salinisphaera aquimarina</name>
    <dbReference type="NCBI Taxonomy" id="2094031"/>
    <lineage>
        <taxon>Bacteria</taxon>
        <taxon>Pseudomonadati</taxon>
        <taxon>Pseudomonadota</taxon>
        <taxon>Gammaproteobacteria</taxon>
        <taxon>Salinisphaerales</taxon>
        <taxon>Salinisphaeraceae</taxon>
        <taxon>Salinisphaera</taxon>
    </lineage>
</organism>
<dbReference type="Proteomes" id="UP001595462">
    <property type="component" value="Unassembled WGS sequence"/>
</dbReference>
<evidence type="ECO:0000313" key="3">
    <source>
        <dbReference type="EMBL" id="MFC3104412.1"/>
    </source>
</evidence>
<gene>
    <name evidence="3" type="ORF">ACFOSU_10980</name>
</gene>
<evidence type="ECO:0000256" key="1">
    <source>
        <dbReference type="SAM" id="MobiDB-lite"/>
    </source>
</evidence>
<feature type="compositionally biased region" description="Polar residues" evidence="1">
    <location>
        <begin position="32"/>
        <end position="44"/>
    </location>
</feature>
<proteinExistence type="predicted"/>
<dbReference type="EMBL" id="JBHRSS010000004">
    <property type="protein sequence ID" value="MFC3104412.1"/>
    <property type="molecule type" value="Genomic_DNA"/>
</dbReference>
<name>A0ABV7ES19_9GAMM</name>
<sequence length="371" mass="40717">MANKNYNIRAIGAALPGVMVALLMNAPSVDAQASGQNVDSSTQAADGGFKPTSYDDSEDPDELATDVSQLFDDRGVLTPRHALVLEPSLDLSYSSANRVAIEGFTIVPAVAVGLVDVREVRRSAVTAAATFRYGITNRLEIETRIPYVYRKDEVRSRQLLEPSSDDVIIDSDGNGLGDIEAALHYQFNMPRNGGAYYIGNLRAKSRTGTDVFEVDRDLVRQDDLVVGERLTEQPTGSGFWSVEPSLTIVYPSDPAVFFGNVSYTWNMERDINDRIGKVDPGDFVGFNFGMGFGVNNNTSFSLGYDHTVVFETKQEGVDNASEFDEIHVGRFMIGFNQRVAHNSNINFALAIGVTEDAPDIQLTFRSPIRLF</sequence>
<evidence type="ECO:0000313" key="4">
    <source>
        <dbReference type="Proteomes" id="UP001595462"/>
    </source>
</evidence>
<evidence type="ECO:0000256" key="2">
    <source>
        <dbReference type="SAM" id="SignalP"/>
    </source>
</evidence>
<keyword evidence="2" id="KW-0732">Signal</keyword>
<comment type="caution">
    <text evidence="3">The sequence shown here is derived from an EMBL/GenBank/DDBJ whole genome shotgun (WGS) entry which is preliminary data.</text>
</comment>
<feature type="region of interest" description="Disordered" evidence="1">
    <location>
        <begin position="32"/>
        <end position="62"/>
    </location>
</feature>
<keyword evidence="4" id="KW-1185">Reference proteome</keyword>
<feature type="chain" id="PRO_5046319854" description="MetA-pathway of phenol degradation" evidence="2">
    <location>
        <begin position="32"/>
        <end position="371"/>
    </location>
</feature>
<dbReference type="RefSeq" id="WP_380689524.1">
    <property type="nucleotide sequence ID" value="NZ_JBHRSS010000004.1"/>
</dbReference>
<protein>
    <recommendedName>
        <fullName evidence="5">MetA-pathway of phenol degradation</fullName>
    </recommendedName>
</protein>
<accession>A0ABV7ES19</accession>
<evidence type="ECO:0008006" key="5">
    <source>
        <dbReference type="Google" id="ProtNLM"/>
    </source>
</evidence>
<reference evidence="4" key="1">
    <citation type="journal article" date="2019" name="Int. J. Syst. Evol. Microbiol.">
        <title>The Global Catalogue of Microorganisms (GCM) 10K type strain sequencing project: providing services to taxonomists for standard genome sequencing and annotation.</title>
        <authorList>
            <consortium name="The Broad Institute Genomics Platform"/>
            <consortium name="The Broad Institute Genome Sequencing Center for Infectious Disease"/>
            <person name="Wu L."/>
            <person name="Ma J."/>
        </authorList>
    </citation>
    <scope>NUCLEOTIDE SEQUENCE [LARGE SCALE GENOMIC DNA]</scope>
    <source>
        <strain evidence="4">KCTC 52640</strain>
    </source>
</reference>
<feature type="signal peptide" evidence="2">
    <location>
        <begin position="1"/>
        <end position="31"/>
    </location>
</feature>